<name>A0A3L7J4Q1_9HYPH</name>
<dbReference type="CDD" id="cd13585">
    <property type="entry name" value="PBP2_TMBP_like"/>
    <property type="match status" value="1"/>
</dbReference>
<keyword evidence="6" id="KW-1185">Reference proteome</keyword>
<accession>A0A3L7J4Q1</accession>
<evidence type="ECO:0000256" key="4">
    <source>
        <dbReference type="SAM" id="SignalP"/>
    </source>
</evidence>
<dbReference type="InterPro" id="IPR050490">
    <property type="entry name" value="Bact_solute-bd_prot1"/>
</dbReference>
<dbReference type="Pfam" id="PF01547">
    <property type="entry name" value="SBP_bac_1"/>
    <property type="match status" value="1"/>
</dbReference>
<reference evidence="5 6" key="1">
    <citation type="submission" date="2018-10" db="EMBL/GenBank/DDBJ databases">
        <title>Notoacmeibacter sp. M2BS9Y-3-1, whole genome shotgun sequence.</title>
        <authorList>
            <person name="Tuo L."/>
        </authorList>
    </citation>
    <scope>NUCLEOTIDE SEQUENCE [LARGE SCALE GENOMIC DNA]</scope>
    <source>
        <strain evidence="5 6">M2BS9Y-3-1</strain>
    </source>
</reference>
<feature type="chain" id="PRO_5018134026" evidence="4">
    <location>
        <begin position="26"/>
        <end position="432"/>
    </location>
</feature>
<comment type="subcellular location">
    <subcellularLocation>
        <location evidence="1">Periplasm</location>
    </subcellularLocation>
</comment>
<comment type="similarity">
    <text evidence="2">Belongs to the bacterial solute-binding protein 1 family.</text>
</comment>
<keyword evidence="3" id="KW-0574">Periplasm</keyword>
<dbReference type="AlphaFoldDB" id="A0A3L7J4Q1"/>
<proteinExistence type="inferred from homology"/>
<dbReference type="PANTHER" id="PTHR43649">
    <property type="entry name" value="ARABINOSE-BINDING PROTEIN-RELATED"/>
    <property type="match status" value="1"/>
</dbReference>
<evidence type="ECO:0000256" key="3">
    <source>
        <dbReference type="ARBA" id="ARBA00022764"/>
    </source>
</evidence>
<evidence type="ECO:0000256" key="1">
    <source>
        <dbReference type="ARBA" id="ARBA00004418"/>
    </source>
</evidence>
<dbReference type="SUPFAM" id="SSF53850">
    <property type="entry name" value="Periplasmic binding protein-like II"/>
    <property type="match status" value="1"/>
</dbReference>
<dbReference type="EMBL" id="RCWN01000002">
    <property type="protein sequence ID" value="RLQ85295.1"/>
    <property type="molecule type" value="Genomic_DNA"/>
</dbReference>
<evidence type="ECO:0000256" key="2">
    <source>
        <dbReference type="ARBA" id="ARBA00008520"/>
    </source>
</evidence>
<keyword evidence="4" id="KW-0732">Signal</keyword>
<dbReference type="Proteomes" id="UP000281094">
    <property type="component" value="Unassembled WGS sequence"/>
</dbReference>
<dbReference type="PANTHER" id="PTHR43649:SF12">
    <property type="entry name" value="DIACETYLCHITOBIOSE BINDING PROTEIN DASA"/>
    <property type="match status" value="1"/>
</dbReference>
<evidence type="ECO:0000313" key="6">
    <source>
        <dbReference type="Proteomes" id="UP000281094"/>
    </source>
</evidence>
<dbReference type="Gene3D" id="3.40.190.10">
    <property type="entry name" value="Periplasmic binding protein-like II"/>
    <property type="match status" value="2"/>
</dbReference>
<dbReference type="InterPro" id="IPR006059">
    <property type="entry name" value="SBP"/>
</dbReference>
<organism evidence="5 6">
    <name type="scientific">Notoacmeibacter ruber</name>
    <dbReference type="NCBI Taxonomy" id="2670375"/>
    <lineage>
        <taxon>Bacteria</taxon>
        <taxon>Pseudomonadati</taxon>
        <taxon>Pseudomonadota</taxon>
        <taxon>Alphaproteobacteria</taxon>
        <taxon>Hyphomicrobiales</taxon>
        <taxon>Notoacmeibacteraceae</taxon>
        <taxon>Notoacmeibacter</taxon>
    </lineage>
</organism>
<feature type="signal peptide" evidence="4">
    <location>
        <begin position="1"/>
        <end position="25"/>
    </location>
</feature>
<dbReference type="RefSeq" id="WP_121646712.1">
    <property type="nucleotide sequence ID" value="NZ_RCWN01000002.1"/>
</dbReference>
<sequence>MRSCSNRLLKLLAGTAIVTTTVAGAAVAQDKPYEGTTITVLLEGHPSTEAIIEMLPQFEEETGIKVEPETVPYSDLTSRALLEFSTGSGRYDVVMDDWVKAIGYANAGFIAPLDEFMASETRFFDRSDFVPAYLDTMSYEGAQYGVPVYGESTFLMYRKDLFEEYGIAVPKTFEELREAAKTIQEGTDGEVAGITMRGEQGIQNVYVWSGFLWGFGGQWFDEDGQSAIDSPEAVESLEFFGDLLKDYGPTGVANFGWQENRLQFQQGKAAMTIDATVNGAFAEDPSESDIVGKVGYAPVPVSTDDLKGGSSSLAIHGFYLNENSDAKEASWLFMSWATAAEQQAAAIEIKPHSGVTSQSAMDSEAFQSRYGTFADAMVTAVSRGNTQYLPNVPAANEIINNTGIAISKVIAGTEDAASALATANSENNDALN</sequence>
<dbReference type="GO" id="GO:0042597">
    <property type="term" value="C:periplasmic space"/>
    <property type="evidence" value="ECO:0007669"/>
    <property type="project" value="UniProtKB-SubCell"/>
</dbReference>
<evidence type="ECO:0000313" key="5">
    <source>
        <dbReference type="EMBL" id="RLQ85295.1"/>
    </source>
</evidence>
<comment type="caution">
    <text evidence="5">The sequence shown here is derived from an EMBL/GenBank/DDBJ whole genome shotgun (WGS) entry which is preliminary data.</text>
</comment>
<protein>
    <submittedName>
        <fullName evidence="5">Sugar ABC transporter substrate-binding protein</fullName>
    </submittedName>
</protein>
<gene>
    <name evidence="5" type="ORF">D8780_15175</name>
</gene>